<evidence type="ECO:0008006" key="12">
    <source>
        <dbReference type="Google" id="ProtNLM"/>
    </source>
</evidence>
<dbReference type="InterPro" id="IPR040159">
    <property type="entry name" value="CLS_fam"/>
</dbReference>
<evidence type="ECO:0000313" key="10">
    <source>
        <dbReference type="EMBL" id="KAJ1733884.1"/>
    </source>
</evidence>
<evidence type="ECO:0000256" key="2">
    <source>
        <dbReference type="ARBA" id="ARBA00009704"/>
    </source>
</evidence>
<dbReference type="PANTHER" id="PTHR10665">
    <property type="entry name" value="RECOMBINING BINDING PROTEIN SUPPRESSOR OF HAIRLESS"/>
    <property type="match status" value="1"/>
</dbReference>
<dbReference type="GO" id="GO:0000978">
    <property type="term" value="F:RNA polymerase II cis-regulatory region sequence-specific DNA binding"/>
    <property type="evidence" value="ECO:0007669"/>
    <property type="project" value="InterPro"/>
</dbReference>
<keyword evidence="11" id="KW-1185">Reference proteome</keyword>
<gene>
    <name evidence="10" type="ORF">LPJ61_001347</name>
</gene>
<dbReference type="InterPro" id="IPR015350">
    <property type="entry name" value="Beta-trefoil_DNA-bd_dom"/>
</dbReference>
<feature type="domain" description="RBP-J/Cbf11/Cbf12 DNA binding" evidence="8">
    <location>
        <begin position="381"/>
        <end position="578"/>
    </location>
</feature>
<feature type="compositionally biased region" description="Polar residues" evidence="7">
    <location>
        <begin position="484"/>
        <end position="494"/>
    </location>
</feature>
<evidence type="ECO:0000259" key="9">
    <source>
        <dbReference type="SMART" id="SM01268"/>
    </source>
</evidence>
<feature type="compositionally biased region" description="Low complexity" evidence="7">
    <location>
        <begin position="467"/>
        <end position="476"/>
    </location>
</feature>
<feature type="compositionally biased region" description="Basic and acidic residues" evidence="7">
    <location>
        <begin position="747"/>
        <end position="757"/>
    </location>
</feature>
<dbReference type="InterPro" id="IPR008967">
    <property type="entry name" value="p53-like_TF_DNA-bd_sf"/>
</dbReference>
<feature type="region of interest" description="Disordered" evidence="7">
    <location>
        <begin position="446"/>
        <end position="494"/>
    </location>
</feature>
<dbReference type="SUPFAM" id="SSF110217">
    <property type="entry name" value="DNA-binding protein LAG-1 (CSL)"/>
    <property type="match status" value="1"/>
</dbReference>
<feature type="region of interest" description="Disordered" evidence="7">
    <location>
        <begin position="1"/>
        <end position="70"/>
    </location>
</feature>
<feature type="compositionally biased region" description="Low complexity" evidence="7">
    <location>
        <begin position="258"/>
        <end position="274"/>
    </location>
</feature>
<evidence type="ECO:0000313" key="11">
    <source>
        <dbReference type="Proteomes" id="UP001143981"/>
    </source>
</evidence>
<feature type="region of interest" description="Disordered" evidence="7">
    <location>
        <begin position="630"/>
        <end position="649"/>
    </location>
</feature>
<feature type="region of interest" description="Disordered" evidence="7">
    <location>
        <begin position="724"/>
        <end position="757"/>
    </location>
</feature>
<feature type="region of interest" description="Disordered" evidence="7">
    <location>
        <begin position="132"/>
        <end position="176"/>
    </location>
</feature>
<name>A0A9W7YH36_9FUNG</name>
<evidence type="ECO:0000256" key="3">
    <source>
        <dbReference type="ARBA" id="ARBA00023015"/>
    </source>
</evidence>
<dbReference type="InterPro" id="IPR015351">
    <property type="entry name" value="RBP-J/Cbf11/Cbf12_DNA-bd"/>
</dbReference>
<feature type="compositionally biased region" description="Basic residues" evidence="7">
    <location>
        <begin position="1"/>
        <end position="11"/>
    </location>
</feature>
<feature type="region of interest" description="Disordered" evidence="7">
    <location>
        <begin position="251"/>
        <end position="274"/>
    </location>
</feature>
<reference evidence="10" key="1">
    <citation type="submission" date="2022-07" db="EMBL/GenBank/DDBJ databases">
        <title>Phylogenomic reconstructions and comparative analyses of Kickxellomycotina fungi.</title>
        <authorList>
            <person name="Reynolds N.K."/>
            <person name="Stajich J.E."/>
            <person name="Barry K."/>
            <person name="Grigoriev I.V."/>
            <person name="Crous P."/>
            <person name="Smith M.E."/>
        </authorList>
    </citation>
    <scope>NUCLEOTIDE SEQUENCE</scope>
    <source>
        <strain evidence="10">BCRC 34381</strain>
    </source>
</reference>
<dbReference type="Pfam" id="PF09270">
    <property type="entry name" value="BTD"/>
    <property type="match status" value="1"/>
</dbReference>
<feature type="compositionally biased region" description="Pro residues" evidence="7">
    <location>
        <begin position="47"/>
        <end position="62"/>
    </location>
</feature>
<keyword evidence="4" id="KW-0238">DNA-binding</keyword>
<feature type="domain" description="Beta-trefoil DNA-binding" evidence="9">
    <location>
        <begin position="579"/>
        <end position="766"/>
    </location>
</feature>
<comment type="similarity">
    <text evidence="2">Belongs to the Su(H) family.</text>
</comment>
<dbReference type="Pfam" id="PF09271">
    <property type="entry name" value="LAG1-DNAbind"/>
    <property type="match status" value="1"/>
</dbReference>
<feature type="region of interest" description="Disordered" evidence="7">
    <location>
        <begin position="197"/>
        <end position="227"/>
    </location>
</feature>
<feature type="region of interest" description="Disordered" evidence="7">
    <location>
        <begin position="843"/>
        <end position="864"/>
    </location>
</feature>
<comment type="subcellular location">
    <subcellularLocation>
        <location evidence="1">Nucleus</location>
    </subcellularLocation>
</comment>
<keyword evidence="6" id="KW-0539">Nucleus</keyword>
<dbReference type="SMART" id="SM01268">
    <property type="entry name" value="BTD"/>
    <property type="match status" value="1"/>
</dbReference>
<dbReference type="SUPFAM" id="SSF49417">
    <property type="entry name" value="p53-like transcription factors"/>
    <property type="match status" value="1"/>
</dbReference>
<dbReference type="InterPro" id="IPR037095">
    <property type="entry name" value="RBP-J/Cbf11_DNA-bd_sf"/>
</dbReference>
<evidence type="ECO:0000256" key="6">
    <source>
        <dbReference type="ARBA" id="ARBA00023242"/>
    </source>
</evidence>
<proteinExistence type="inferred from homology"/>
<dbReference type="OrthoDB" id="5600360at2759"/>
<dbReference type="InterPro" id="IPR036358">
    <property type="entry name" value="BTD_sf"/>
</dbReference>
<dbReference type="Gene3D" id="2.60.40.1450">
    <property type="entry name" value="LAG1, DNA binding domain"/>
    <property type="match status" value="1"/>
</dbReference>
<evidence type="ECO:0000256" key="1">
    <source>
        <dbReference type="ARBA" id="ARBA00004123"/>
    </source>
</evidence>
<dbReference type="Proteomes" id="UP001143981">
    <property type="component" value="Unassembled WGS sequence"/>
</dbReference>
<evidence type="ECO:0000256" key="7">
    <source>
        <dbReference type="SAM" id="MobiDB-lite"/>
    </source>
</evidence>
<keyword evidence="3" id="KW-0805">Transcription regulation</keyword>
<dbReference type="SMART" id="SM01267">
    <property type="entry name" value="LAG1_DNAbind"/>
    <property type="match status" value="1"/>
</dbReference>
<evidence type="ECO:0000259" key="8">
    <source>
        <dbReference type="SMART" id="SM01267"/>
    </source>
</evidence>
<protein>
    <recommendedName>
        <fullName evidence="12">P53-like transcription factor</fullName>
    </recommendedName>
</protein>
<organism evidence="10 11">
    <name type="scientific">Coemansia biformis</name>
    <dbReference type="NCBI Taxonomy" id="1286918"/>
    <lineage>
        <taxon>Eukaryota</taxon>
        <taxon>Fungi</taxon>
        <taxon>Fungi incertae sedis</taxon>
        <taxon>Zoopagomycota</taxon>
        <taxon>Kickxellomycotina</taxon>
        <taxon>Kickxellomycetes</taxon>
        <taxon>Kickxellales</taxon>
        <taxon>Kickxellaceae</taxon>
        <taxon>Coemansia</taxon>
    </lineage>
</organism>
<sequence length="919" mass="96382">MGRLHHTRTSLRHSAYPVALHPEADGSTPAPATSDGDRDAACTARPPLYPCATQPPPPPPGPAFAHPPGLVIQTNNRLTDDYSRKIHCYISQSEDGDAAPADHMSPPALPSFEALSAARGIPFWRPPPVLQREPHYNHLGTPAPQHDQHQLAPDDPAARRATASFADKTPASAPASKATAGVASSLSPALLAISNSHYRQQQAPRSSIPAIRSLLSPPPPTQPLPSSCMSSSAAQACRVGCVTTHADAARSADGSCTSAPASAPASDSGPDAGCNDDCSDAAAAAMEVRGCHSLRLPPIPTHAHLLAPLSPTADRHSLARAAPRPLAGERKRLHSEESAAAALHKMARTAGMAHATPARRTAALPSAAIQEYPLCRSNQVVITCYHASVAQKSYGGEKRFLCPPPAVLMHGEGNTARIAHHSPMLISVITDADTAGNPGTMCLLNSDGGSGPLKEKGSTAALADGANGNSSSSGSSPGEPQCSARPSSSSHAPLECQTSFNERNVALFKSLHVTGMQKAKSFRLRLDLLAPSGPSQQAYGQPTTMPWQAFDVYASLTSDPVAIISKPSKKTAKARNQSSCIREGSLISLFNRINSQTFRTKHLNVHHSTSRLFAQSHNWSPLEVELVSPGAGGRAGSAAGQQKSPDARRGPLYYGSEIVLVEPRCSYRSPPMVIHKVERGRLVDNASSPVSQMQKVALQLKPAAGGCAPRYLKADVGHYSPVSSDAGSAAHFDDPDGSPELTFEPLDDTRASRARPRESLADAAGTAIDDAFCWTIVNISRFTHAFTLPTGPSPAAICASPVPQVTQASLASSGGAIELLMRSFDGARMVLLLDGLPLKTDSQAAAGPRRQRQQPGLGDAGAGSAADQEERYVAQLPAGARPGTLSIRRSDGMLYHTKWAVRQPTASAAFEVVACNLDI</sequence>
<accession>A0A9W7YH36</accession>
<evidence type="ECO:0000256" key="5">
    <source>
        <dbReference type="ARBA" id="ARBA00023163"/>
    </source>
</evidence>
<dbReference type="EMBL" id="JANBOI010000109">
    <property type="protein sequence ID" value="KAJ1733884.1"/>
    <property type="molecule type" value="Genomic_DNA"/>
</dbReference>
<dbReference type="GO" id="GO:0005634">
    <property type="term" value="C:nucleus"/>
    <property type="evidence" value="ECO:0007669"/>
    <property type="project" value="UniProtKB-SubCell"/>
</dbReference>
<dbReference type="GO" id="GO:0001228">
    <property type="term" value="F:DNA-binding transcription activator activity, RNA polymerase II-specific"/>
    <property type="evidence" value="ECO:0007669"/>
    <property type="project" value="InterPro"/>
</dbReference>
<keyword evidence="5" id="KW-0804">Transcription</keyword>
<dbReference type="AlphaFoldDB" id="A0A9W7YH36"/>
<dbReference type="Gene3D" id="2.80.10.50">
    <property type="match status" value="1"/>
</dbReference>
<comment type="caution">
    <text evidence="10">The sequence shown here is derived from an EMBL/GenBank/DDBJ whole genome shotgun (WGS) entry which is preliminary data.</text>
</comment>
<evidence type="ECO:0000256" key="4">
    <source>
        <dbReference type="ARBA" id="ARBA00023125"/>
    </source>
</evidence>